<dbReference type="InterPro" id="IPR011322">
    <property type="entry name" value="N-reg_PII-like_a/b"/>
</dbReference>
<accession>A0A3S9SVD2</accession>
<dbReference type="EMBL" id="CP016379">
    <property type="protein sequence ID" value="AZR72234.1"/>
    <property type="molecule type" value="Genomic_DNA"/>
</dbReference>
<gene>
    <name evidence="1" type="ORF">BBF96_01765</name>
</gene>
<evidence type="ECO:0000313" key="2">
    <source>
        <dbReference type="Proteomes" id="UP000267250"/>
    </source>
</evidence>
<dbReference type="KEGG" id="aft:BBF96_01765"/>
<name>A0A3S9SVD2_9FIRM</name>
<sequence>MQLLVMVVDKEEDLDEIFEAFIDIGIKGVTVLDSYGSGHLFTENLSIFGKLSSIADGRKKHNKTIFSIIEDPEKLEEAIEVVENIVGDLNQPHTAVLFTVPLGIVRGLTN</sequence>
<evidence type="ECO:0000313" key="1">
    <source>
        <dbReference type="EMBL" id="AZR72234.1"/>
    </source>
</evidence>
<reference evidence="1 2" key="1">
    <citation type="submission" date="2016-07" db="EMBL/GenBank/DDBJ databases">
        <title>Genome and transcriptome analysis of iron-reducing fermentative bacteria Anoxybacter fermentans.</title>
        <authorList>
            <person name="Zeng X."/>
            <person name="Shao Z."/>
        </authorList>
    </citation>
    <scope>NUCLEOTIDE SEQUENCE [LARGE SCALE GENOMIC DNA]</scope>
    <source>
        <strain evidence="1 2">DY22613</strain>
    </source>
</reference>
<dbReference type="RefSeq" id="WP_127015562.1">
    <property type="nucleotide sequence ID" value="NZ_CP016379.1"/>
</dbReference>
<dbReference type="OrthoDB" id="9810781at2"/>
<dbReference type="SUPFAM" id="SSF54913">
    <property type="entry name" value="GlnB-like"/>
    <property type="match status" value="1"/>
</dbReference>
<dbReference type="Gene3D" id="3.30.70.120">
    <property type="match status" value="1"/>
</dbReference>
<dbReference type="Proteomes" id="UP000267250">
    <property type="component" value="Chromosome"/>
</dbReference>
<protein>
    <submittedName>
        <fullName evidence="1">Uncharacterized protein</fullName>
    </submittedName>
</protein>
<dbReference type="AlphaFoldDB" id="A0A3S9SVD2"/>
<organism evidence="1 2">
    <name type="scientific">Anoxybacter fermentans</name>
    <dbReference type="NCBI Taxonomy" id="1323375"/>
    <lineage>
        <taxon>Bacteria</taxon>
        <taxon>Bacillati</taxon>
        <taxon>Bacillota</taxon>
        <taxon>Clostridia</taxon>
        <taxon>Halanaerobiales</taxon>
        <taxon>Anoxybacter</taxon>
    </lineage>
</organism>
<keyword evidence="2" id="KW-1185">Reference proteome</keyword>
<proteinExistence type="predicted"/>
<dbReference type="InterPro" id="IPR015867">
    <property type="entry name" value="N-reg_PII/ATP_PRibTrfase_C"/>
</dbReference>